<keyword evidence="2" id="KW-1185">Reference proteome</keyword>
<reference evidence="1" key="1">
    <citation type="submission" date="2022-10" db="EMBL/GenBank/DDBJ databases">
        <title>Culturing micro-colonial fungi from biological soil crusts in the Mojave desert and describing Neophaeococcomyces mojavensis, and introducing the new genera and species Taxawa tesnikishii.</title>
        <authorList>
            <person name="Kurbessoian T."/>
            <person name="Stajich J.E."/>
        </authorList>
    </citation>
    <scope>NUCLEOTIDE SEQUENCE</scope>
    <source>
        <strain evidence="1">TK_41</strain>
    </source>
</reference>
<protein>
    <recommendedName>
        <fullName evidence="3">DUF1330 domain-containing protein</fullName>
    </recommendedName>
</protein>
<accession>A0AA38X3U7</accession>
<proteinExistence type="predicted"/>
<gene>
    <name evidence="1" type="ORF">H2200_009116</name>
</gene>
<evidence type="ECO:0000313" key="1">
    <source>
        <dbReference type="EMBL" id="KAJ9606155.1"/>
    </source>
</evidence>
<dbReference type="PANTHER" id="PTHR40257:SF1">
    <property type="entry name" value="DUF1330 DOMAIN-CONTAINING PROTEIN"/>
    <property type="match status" value="1"/>
</dbReference>
<dbReference type="AlphaFoldDB" id="A0AA38X3U7"/>
<name>A0AA38X3U7_9EURO</name>
<evidence type="ECO:0000313" key="2">
    <source>
        <dbReference type="Proteomes" id="UP001172673"/>
    </source>
</evidence>
<comment type="caution">
    <text evidence="1">The sequence shown here is derived from an EMBL/GenBank/DDBJ whole genome shotgun (WGS) entry which is preliminary data.</text>
</comment>
<evidence type="ECO:0008006" key="3">
    <source>
        <dbReference type="Google" id="ProtNLM"/>
    </source>
</evidence>
<sequence>MDLSSVDRGFRESSTSGELTIRRKLRRTLTNVIDFLYQLIFGTARRDYILQVLHNYVEMPLATIHLLALNSSTTLPSFLTLLKDAIPASKTLTVSKVVCWIITPQTIDANRLLRPKKPWDLLVIVLGDDPLPESLKAKVADHWTCVAGIPSRLTTTFEKRNAELLHPKPSDIPDLTGSLDNPRVGSTSQTLELSGELQSWITTFKSTRAGSSPLSMLNLLAFKEGKKESYLKYGAAFADSIGIRRGGVAKLVGNVTSQSASELSGGKWNEFALASYPSILHFADMLASEDYQAVNLKHRVPSLQDTLILCTSEIEIEELGKERAKL</sequence>
<dbReference type="PANTHER" id="PTHR40257">
    <property type="match status" value="1"/>
</dbReference>
<dbReference type="EMBL" id="JAPDRK010000014">
    <property type="protein sequence ID" value="KAJ9606155.1"/>
    <property type="molecule type" value="Genomic_DNA"/>
</dbReference>
<dbReference type="Gene3D" id="3.30.70.100">
    <property type="match status" value="1"/>
</dbReference>
<dbReference type="Proteomes" id="UP001172673">
    <property type="component" value="Unassembled WGS sequence"/>
</dbReference>
<organism evidence="1 2">
    <name type="scientific">Cladophialophora chaetospira</name>
    <dbReference type="NCBI Taxonomy" id="386627"/>
    <lineage>
        <taxon>Eukaryota</taxon>
        <taxon>Fungi</taxon>
        <taxon>Dikarya</taxon>
        <taxon>Ascomycota</taxon>
        <taxon>Pezizomycotina</taxon>
        <taxon>Eurotiomycetes</taxon>
        <taxon>Chaetothyriomycetidae</taxon>
        <taxon>Chaetothyriales</taxon>
        <taxon>Herpotrichiellaceae</taxon>
        <taxon>Cladophialophora</taxon>
    </lineage>
</organism>